<dbReference type="PANTHER" id="PTHR34223:SF70">
    <property type="entry name" value="F-BOX DOMAIN-CONTAINING PROTEIN"/>
    <property type="match status" value="1"/>
</dbReference>
<dbReference type="Gramene" id="TraesMAC2D03G01204120.1">
    <property type="protein sequence ID" value="TraesMAC2D03G01204120.1"/>
    <property type="gene ID" value="TraesMAC2D03G01204120"/>
</dbReference>
<dbReference type="Gramene" id="TraesSTA2D03G01194960.1">
    <property type="protein sequence ID" value="TraesSTA2D03G01194960.1"/>
    <property type="gene ID" value="TraesSTA2D03G01194960"/>
</dbReference>
<dbReference type="STRING" id="4565.A0A1D5UNZ5"/>
<reference evidence="2" key="1">
    <citation type="submission" date="2018-08" db="EMBL/GenBank/DDBJ databases">
        <authorList>
            <person name="Rossello M."/>
        </authorList>
    </citation>
    <scope>NUCLEOTIDE SEQUENCE [LARGE SCALE GENOMIC DNA]</scope>
    <source>
        <strain evidence="2">cv. Chinese Spring</strain>
    </source>
</reference>
<protein>
    <recommendedName>
        <fullName evidence="1">F-box domain-containing protein</fullName>
    </recommendedName>
</protein>
<dbReference type="Gramene" id="TraesLAC2D03G01157740.1">
    <property type="protein sequence ID" value="TraesLAC2D03G01157740.1"/>
    <property type="gene ID" value="TraesLAC2D03G01157740"/>
</dbReference>
<dbReference type="SUPFAM" id="SSF81383">
    <property type="entry name" value="F-box domain"/>
    <property type="match status" value="1"/>
</dbReference>
<dbReference type="Gramene" id="TraesKAR2D01G0285680.1">
    <property type="protein sequence ID" value="cds.TraesKAR2D01G0285680.1"/>
    <property type="gene ID" value="TraesKAR2D01G0285680"/>
</dbReference>
<dbReference type="ExpressionAtlas" id="A0A1D5UNZ5">
    <property type="expression patterns" value="baseline"/>
</dbReference>
<name>A0A1D5UNZ5_WHEAT</name>
<dbReference type="SUPFAM" id="SSF52047">
    <property type="entry name" value="RNI-like"/>
    <property type="match status" value="1"/>
</dbReference>
<dbReference type="Gramene" id="TraesSYM2D03G01221320.1">
    <property type="protein sequence ID" value="TraesSYM2D03G01221320.1"/>
    <property type="gene ID" value="TraesSYM2D03G01221320"/>
</dbReference>
<dbReference type="Gramene" id="TraesARI2D03G01222340.1">
    <property type="protein sequence ID" value="TraesARI2D03G01222340.1"/>
    <property type="gene ID" value="TraesARI2D03G01222340"/>
</dbReference>
<gene>
    <name evidence="2" type="primary">LOC123053381</name>
</gene>
<dbReference type="PROSITE" id="PS50181">
    <property type="entry name" value="FBOX"/>
    <property type="match status" value="1"/>
</dbReference>
<dbReference type="SMART" id="SM00256">
    <property type="entry name" value="FBOX"/>
    <property type="match status" value="1"/>
</dbReference>
<keyword evidence="3" id="KW-1185">Reference proteome</keyword>
<dbReference type="GeneID" id="123053381"/>
<reference evidence="2" key="2">
    <citation type="submission" date="2018-10" db="UniProtKB">
        <authorList>
            <consortium name="EnsemblPlants"/>
        </authorList>
    </citation>
    <scope>IDENTIFICATION</scope>
</reference>
<dbReference type="Gramene" id="TraesPARA_EIv1.0_0702270.1">
    <property type="protein sequence ID" value="TraesPARA_EIv1.0_0702270.1.CDS"/>
    <property type="gene ID" value="TraesPARA_EIv1.0_0702270"/>
</dbReference>
<dbReference type="InterPro" id="IPR001810">
    <property type="entry name" value="F-box_dom"/>
</dbReference>
<dbReference type="InterPro" id="IPR036047">
    <property type="entry name" value="F-box-like_dom_sf"/>
</dbReference>
<dbReference type="OrthoDB" id="644676at2759"/>
<dbReference type="Gramene" id="TraesLDM2D03G01207010.1">
    <property type="protein sequence ID" value="TraesLDM2D03G01207010.1"/>
    <property type="gene ID" value="TraesLDM2D03G01207010"/>
</dbReference>
<accession>A0A1D5UNZ5</accession>
<dbReference type="Gramene" id="TraesJAG2D03G01212410.1">
    <property type="protein sequence ID" value="TraesJAG2D03G01212410.1"/>
    <property type="gene ID" value="TraesJAG2D03G01212410"/>
</dbReference>
<sequence length="356" mass="39631">MSPEPAAKRASSGGGQAVAFAGDRLSNLPDGLLHAVMSFLPAPQVVRTSVLSRRWRDLWRSTPCISIEERDFEITTGSGAGGGLDEREERWRKFEDFTTNLLLFHDNVASLDKFLLYASATRACALRLRDLDRWVRRGIKYCPQVIEIIISSCPRIQFPHMGASSSRLKSLHLYGFYLNNQFAELLCSGCPVLEDLVLRSCVKGFQEIKSRTLKKLVVDSCRSLSGDPVVIVAPRVAYLQLGISYGCYSNGISIYETASLVKASIHLLCLGETFNLKCQQRLLGNLCNVPNLELSGFDAMAMLVEESVKFPIFSNLQTLSLEQCLLDKCELNTKLDALFKMPLVWRSLPCSAACFQ</sequence>
<evidence type="ECO:0000313" key="3">
    <source>
        <dbReference type="Proteomes" id="UP000019116"/>
    </source>
</evidence>
<dbReference type="CDD" id="cd22160">
    <property type="entry name" value="F-box_AtFBL13-like"/>
    <property type="match status" value="1"/>
</dbReference>
<evidence type="ECO:0000313" key="2">
    <source>
        <dbReference type="EnsemblPlants" id="TraesCS2D02G307200.1"/>
    </source>
</evidence>
<evidence type="ECO:0000259" key="1">
    <source>
        <dbReference type="PROSITE" id="PS50181"/>
    </source>
</evidence>
<organism evidence="2">
    <name type="scientific">Triticum aestivum</name>
    <name type="common">Wheat</name>
    <dbReference type="NCBI Taxonomy" id="4565"/>
    <lineage>
        <taxon>Eukaryota</taxon>
        <taxon>Viridiplantae</taxon>
        <taxon>Streptophyta</taxon>
        <taxon>Embryophyta</taxon>
        <taxon>Tracheophyta</taxon>
        <taxon>Spermatophyta</taxon>
        <taxon>Magnoliopsida</taxon>
        <taxon>Liliopsida</taxon>
        <taxon>Poales</taxon>
        <taxon>Poaceae</taxon>
        <taxon>BOP clade</taxon>
        <taxon>Pooideae</taxon>
        <taxon>Triticodae</taxon>
        <taxon>Triticeae</taxon>
        <taxon>Triticinae</taxon>
        <taxon>Triticum</taxon>
    </lineage>
</organism>
<dbReference type="InterPro" id="IPR032675">
    <property type="entry name" value="LRR_dom_sf"/>
</dbReference>
<dbReference type="OMA" id="FRISLMI"/>
<dbReference type="EnsemblPlants" id="TraesCS2D02G307200.1">
    <property type="protein sequence ID" value="TraesCS2D02G307200.1"/>
    <property type="gene ID" value="TraesCS2D02G307200"/>
</dbReference>
<dbReference type="RefSeq" id="XP_044332785.1">
    <property type="nucleotide sequence ID" value="XM_044476850.1"/>
</dbReference>
<dbReference type="Proteomes" id="UP000019116">
    <property type="component" value="Chromosome 2D"/>
</dbReference>
<dbReference type="AlphaFoldDB" id="A0A1D5UNZ5"/>
<dbReference type="InterPro" id="IPR053197">
    <property type="entry name" value="F-box_SCFL_complex_component"/>
</dbReference>
<dbReference type="Gramene" id="TraesJUL2D03G01212470.1">
    <property type="protein sequence ID" value="TraesJUL2D03G01212470.1"/>
    <property type="gene ID" value="TraesJUL2D03G01212470"/>
</dbReference>
<proteinExistence type="predicted"/>
<dbReference type="PANTHER" id="PTHR34223">
    <property type="entry name" value="OS11G0201299 PROTEIN"/>
    <property type="match status" value="1"/>
</dbReference>
<dbReference type="Pfam" id="PF00646">
    <property type="entry name" value="F-box"/>
    <property type="match status" value="1"/>
</dbReference>
<dbReference type="Gramene" id="TraesRN2D0100752600.1">
    <property type="protein sequence ID" value="TraesRN2D0100752600.1"/>
    <property type="gene ID" value="TraesRN2D0100752600"/>
</dbReference>
<dbReference type="Gramene" id="TraesCS2D03G0708700.1">
    <property type="protein sequence ID" value="TraesCS2D03G0708700.1.CDS"/>
    <property type="gene ID" value="TraesCS2D03G0708700"/>
</dbReference>
<feature type="domain" description="F-box" evidence="1">
    <location>
        <begin position="22"/>
        <end position="58"/>
    </location>
</feature>
<dbReference type="Gene3D" id="1.20.1280.50">
    <property type="match status" value="1"/>
</dbReference>
<dbReference type="Gene3D" id="3.80.10.10">
    <property type="entry name" value="Ribonuclease Inhibitor"/>
    <property type="match status" value="1"/>
</dbReference>
<dbReference type="Gramene" id="TraesCS2D02G307200.1">
    <property type="protein sequence ID" value="TraesCS2D02G307200.1"/>
    <property type="gene ID" value="TraesCS2D02G307200"/>
</dbReference>
<dbReference type="InterPro" id="IPR053781">
    <property type="entry name" value="F-box_AtFBL13-like"/>
</dbReference>
<dbReference type="Gramene" id="TraesNOR2D03G01222470.1">
    <property type="protein sequence ID" value="TraesNOR2D03G01222470.1"/>
    <property type="gene ID" value="TraesNOR2D03G01222470"/>
</dbReference>